<reference evidence="2" key="1">
    <citation type="journal article" date="2012" name="Proc. Natl. Acad. Sci. U.S.A.">
        <title>Antigenic diversity is generated by distinct evolutionary mechanisms in African trypanosome species.</title>
        <authorList>
            <person name="Jackson A.P."/>
            <person name="Berry A."/>
            <person name="Aslett M."/>
            <person name="Allison H.C."/>
            <person name="Burton P."/>
            <person name="Vavrova-Anderson J."/>
            <person name="Brown R."/>
            <person name="Browne H."/>
            <person name="Corton N."/>
            <person name="Hauser H."/>
            <person name="Gamble J."/>
            <person name="Gilderthorp R."/>
            <person name="Marcello L."/>
            <person name="McQuillan J."/>
            <person name="Otto T.D."/>
            <person name="Quail M.A."/>
            <person name="Sanders M.J."/>
            <person name="van Tonder A."/>
            <person name="Ginger M.L."/>
            <person name="Field M.C."/>
            <person name="Barry J.D."/>
            <person name="Hertz-Fowler C."/>
            <person name="Berriman M."/>
        </authorList>
    </citation>
    <scope>NUCLEOTIDE SEQUENCE</scope>
    <source>
        <strain evidence="2">IL3000</strain>
    </source>
</reference>
<dbReference type="EMBL" id="HE575315">
    <property type="protein sequence ID" value="CCC89566.1"/>
    <property type="molecule type" value="Genomic_DNA"/>
</dbReference>
<keyword evidence="1" id="KW-0472">Membrane</keyword>
<feature type="transmembrane region" description="Helical" evidence="1">
    <location>
        <begin position="12"/>
        <end position="32"/>
    </location>
</feature>
<evidence type="ECO:0000256" key="1">
    <source>
        <dbReference type="SAM" id="Phobius"/>
    </source>
</evidence>
<accession>G0UJL3</accession>
<dbReference type="AlphaFoldDB" id="G0UJL3"/>
<protein>
    <submittedName>
        <fullName evidence="2">Putative ABC transporter</fullName>
    </submittedName>
</protein>
<sequence>MTSPSGTVLHVGALITSMSLSFGVGLAIWWAASRYQARMHLRSRVVALSSAAHIVETWEEVCLREVEDWLTECPSSADSKLRNLLFGNGDGGCTTPGKRAPPFHGSLRSLAYAPGVDLNSWMRLWRVGRYLCAALPDDLMLLERLGYIIKYTAFRRLAVMAEARYYSAAWRYTVGDGNGGGGEACSRIPCLPPWLVGRRPFWIVPLPGRGIGRFLCLPLSYFPIEAILTCTAEETWIKELVELSPLLTGETSFKYLFDSLSTWRALRETRSLMQRRYSLPWQQLWNEIDHLFITHAVPLAKSQLERGKIMCRRFYREKLLEGVELTSGEAIDMDEGNCGPLSVPETGSVGTISGRDTLLRDPRISRRVVLLLRLRTLSHTARVVMNLCASRYYVFIERMLFYLLSSSGSGMEQGVILSDFMRRALWGALAAAVEAALQSLDDAIRSEILMILREELVYEINVKLSTADEAFLRRLVEEGTGDRGKNPLERSMEYAESAASQILAYFDCEQRRYISLFFGLLSAVLRQEIDVAVFSATVSVSNCYKLSQTVGRWLGVIPNRAIRLELAQMEEESLPVEPRYGLQLMMNVLAEEMGEGVAGVLPSQEQLHQGGGKVAKPRYFISLVVCGGTFHLGHPVSFCPQGTINLSSRWTHLNRLRRLFDTVVEEGGVCAWPWSAFRFSRAADSCSLAKSLRQNAACVREFVLKEIIKYAPLEMHTAHSG</sequence>
<name>G0UJL3_TRYCI</name>
<keyword evidence="1" id="KW-1133">Transmembrane helix</keyword>
<gene>
    <name evidence="2" type="ORF">TCIL3000_2_1440</name>
</gene>
<proteinExistence type="predicted"/>
<evidence type="ECO:0000313" key="2">
    <source>
        <dbReference type="EMBL" id="CCC89566.1"/>
    </source>
</evidence>
<keyword evidence="1" id="KW-0812">Transmembrane</keyword>
<organism evidence="2">
    <name type="scientific">Trypanosoma congolense (strain IL3000)</name>
    <dbReference type="NCBI Taxonomy" id="1068625"/>
    <lineage>
        <taxon>Eukaryota</taxon>
        <taxon>Discoba</taxon>
        <taxon>Euglenozoa</taxon>
        <taxon>Kinetoplastea</taxon>
        <taxon>Metakinetoplastina</taxon>
        <taxon>Trypanosomatida</taxon>
        <taxon>Trypanosomatidae</taxon>
        <taxon>Trypanosoma</taxon>
        <taxon>Nannomonas</taxon>
    </lineage>
</organism>
<dbReference type="VEuPathDB" id="TriTrypDB:TcIL3000_2_1440"/>